<dbReference type="GO" id="GO:0050660">
    <property type="term" value="F:flavin adenine dinucleotide binding"/>
    <property type="evidence" value="ECO:0007669"/>
    <property type="project" value="TreeGrafter"/>
</dbReference>
<dbReference type="Gene3D" id="3.30.70.260">
    <property type="match status" value="1"/>
</dbReference>
<evidence type="ECO:0000256" key="8">
    <source>
        <dbReference type="ARBA" id="ARBA00022605"/>
    </source>
</evidence>
<dbReference type="FunFam" id="3.40.50.970:FF:000016">
    <property type="entry name" value="Acetolactate synthase"/>
    <property type="match status" value="1"/>
</dbReference>
<proteinExistence type="inferred from homology"/>
<dbReference type="SUPFAM" id="SSF55021">
    <property type="entry name" value="ACT-like"/>
    <property type="match status" value="2"/>
</dbReference>
<dbReference type="EMBL" id="LR134162">
    <property type="protein sequence ID" value="VEB05235.1"/>
    <property type="molecule type" value="Genomic_DNA"/>
</dbReference>
<dbReference type="PANTHER" id="PTHR18968">
    <property type="entry name" value="THIAMINE PYROPHOSPHATE ENZYMES"/>
    <property type="match status" value="1"/>
</dbReference>
<dbReference type="EC" id="2.2.1.6" evidence="7"/>
<evidence type="ECO:0000256" key="5">
    <source>
        <dbReference type="ARBA" id="ARBA00007812"/>
    </source>
</evidence>
<comment type="similarity">
    <text evidence="5">Belongs to the TPP enzyme family.</text>
</comment>
<dbReference type="Gene3D" id="3.30.70.1150">
    <property type="entry name" value="ACT-like. Chain A, domain 2"/>
    <property type="match status" value="1"/>
</dbReference>
<dbReference type="GO" id="GO:0003984">
    <property type="term" value="F:acetolactate synthase activity"/>
    <property type="evidence" value="ECO:0007669"/>
    <property type="project" value="UniProtKB-EC"/>
</dbReference>
<evidence type="ECO:0000256" key="4">
    <source>
        <dbReference type="ARBA" id="ARBA00006341"/>
    </source>
</evidence>
<evidence type="ECO:0000256" key="10">
    <source>
        <dbReference type="ARBA" id="ARBA00023304"/>
    </source>
</evidence>
<evidence type="ECO:0000259" key="12">
    <source>
        <dbReference type="PROSITE" id="PS51671"/>
    </source>
</evidence>
<evidence type="ECO:0000256" key="6">
    <source>
        <dbReference type="ARBA" id="ARBA00011744"/>
    </source>
</evidence>
<evidence type="ECO:0000313" key="13">
    <source>
        <dbReference type="EMBL" id="VEB05235.1"/>
    </source>
</evidence>
<dbReference type="InterPro" id="IPR019455">
    <property type="entry name" value="Acetolactate_synth_ssu_C"/>
</dbReference>
<dbReference type="Proteomes" id="UP000282433">
    <property type="component" value="Chromosome"/>
</dbReference>
<dbReference type="GO" id="GO:1990610">
    <property type="term" value="F:acetolactate synthase regulator activity"/>
    <property type="evidence" value="ECO:0007669"/>
    <property type="project" value="InterPro"/>
</dbReference>
<dbReference type="Gene3D" id="3.40.50.970">
    <property type="match status" value="1"/>
</dbReference>
<name>A0A447RZN0_KLEPN</name>
<dbReference type="UniPathway" id="UPA00047">
    <property type="reaction ID" value="UER00055"/>
</dbReference>
<dbReference type="GO" id="GO:0030976">
    <property type="term" value="F:thiamine pyrophosphate binding"/>
    <property type="evidence" value="ECO:0007669"/>
    <property type="project" value="InterPro"/>
</dbReference>
<evidence type="ECO:0000256" key="9">
    <source>
        <dbReference type="ARBA" id="ARBA00023052"/>
    </source>
</evidence>
<organism evidence="13 14">
    <name type="scientific">Klebsiella pneumoniae</name>
    <dbReference type="NCBI Taxonomy" id="573"/>
    <lineage>
        <taxon>Bacteria</taxon>
        <taxon>Pseudomonadati</taxon>
        <taxon>Pseudomonadota</taxon>
        <taxon>Gammaproteobacteria</taxon>
        <taxon>Enterobacterales</taxon>
        <taxon>Enterobacteriaceae</taxon>
        <taxon>Klebsiella/Raoultella group</taxon>
        <taxon>Klebsiella</taxon>
        <taxon>Klebsiella pneumoniae complex</taxon>
    </lineage>
</organism>
<dbReference type="CDD" id="cd04878">
    <property type="entry name" value="ACT_AHAS"/>
    <property type="match status" value="1"/>
</dbReference>
<comment type="cofactor">
    <cofactor evidence="1">
        <name>thiamine diphosphate</name>
        <dbReference type="ChEBI" id="CHEBI:58937"/>
    </cofactor>
</comment>
<dbReference type="InterPro" id="IPR004789">
    <property type="entry name" value="Acetalactate_synth_ssu"/>
</dbReference>
<dbReference type="InterPro" id="IPR039557">
    <property type="entry name" value="AHAS_ACT"/>
</dbReference>
<gene>
    <name evidence="13" type="primary">ilvI_5</name>
    <name evidence="13" type="ORF">NCTC13635_05075</name>
</gene>
<dbReference type="FunFam" id="3.30.70.260:FF:000001">
    <property type="entry name" value="Acetolactate synthase, small subunit"/>
    <property type="match status" value="1"/>
</dbReference>
<accession>A0A447RZN0</accession>
<evidence type="ECO:0000256" key="3">
    <source>
        <dbReference type="ARBA" id="ARBA00005025"/>
    </source>
</evidence>
<protein>
    <recommendedName>
        <fullName evidence="7">acetolactate synthase</fullName>
        <ecNumber evidence="7">2.2.1.6</ecNumber>
    </recommendedName>
</protein>
<dbReference type="InterPro" id="IPR039368">
    <property type="entry name" value="AHAS_TPP"/>
</dbReference>
<dbReference type="InterPro" id="IPR045229">
    <property type="entry name" value="TPP_enz"/>
</dbReference>
<keyword evidence="8" id="KW-0028">Amino-acid biosynthesis</keyword>
<dbReference type="GO" id="GO:0009099">
    <property type="term" value="P:L-valine biosynthetic process"/>
    <property type="evidence" value="ECO:0007669"/>
    <property type="project" value="UniProtKB-UniPathway"/>
</dbReference>
<evidence type="ECO:0000313" key="14">
    <source>
        <dbReference type="Proteomes" id="UP000282433"/>
    </source>
</evidence>
<evidence type="ECO:0000256" key="7">
    <source>
        <dbReference type="ARBA" id="ARBA00013145"/>
    </source>
</evidence>
<sequence length="305" mass="34314">MFAALYYPFDKPRRWINSGGLGTMGFGLPAALGVKMALPDEMVVCVTGDGSIQMNIQELSTALQYELPVLVLNLNNRYLGMVKQWQDMLYSGRHSQSYMESLPDFVRLAEAYGHVGIRISEPQELETKLAEALEQVRQRRLVFVDVTVDGSEHVYPMQIRGGGMDEMWLSKNGEDLIMRRILSVLLENESGALSRVIGLFSQRGYNIESLTVAPTDDPTLSRMTIQTVGDEKAIEQIEKQLHKLVDVLRVSELGQGAHVEREIMLVKVQASGYGREEVKRNTEIFRGQIIDVTPSIYTGPARRHQ</sequence>
<comment type="similarity">
    <text evidence="4">Belongs to the acetolactate synthase small subunit family.</text>
</comment>
<dbReference type="PROSITE" id="PS51671">
    <property type="entry name" value="ACT"/>
    <property type="match status" value="1"/>
</dbReference>
<dbReference type="NCBIfam" id="TIGR00119">
    <property type="entry name" value="acolac_sm"/>
    <property type="match status" value="1"/>
</dbReference>
<dbReference type="Pfam" id="PF10369">
    <property type="entry name" value="ALS_ss_C"/>
    <property type="match status" value="1"/>
</dbReference>
<dbReference type="GO" id="GO:0005948">
    <property type="term" value="C:acetolactate synthase complex"/>
    <property type="evidence" value="ECO:0007669"/>
    <property type="project" value="TreeGrafter"/>
</dbReference>
<evidence type="ECO:0000256" key="2">
    <source>
        <dbReference type="ARBA" id="ARBA00004974"/>
    </source>
</evidence>
<dbReference type="SUPFAM" id="SSF52518">
    <property type="entry name" value="Thiamin diphosphate-binding fold (THDP-binding)"/>
    <property type="match status" value="1"/>
</dbReference>
<feature type="domain" description="ACT" evidence="12">
    <location>
        <begin position="181"/>
        <end position="255"/>
    </location>
</feature>
<evidence type="ECO:0000256" key="1">
    <source>
        <dbReference type="ARBA" id="ARBA00001964"/>
    </source>
</evidence>
<keyword evidence="10" id="KW-0100">Branched-chain amino acid biosynthesis</keyword>
<dbReference type="PANTHER" id="PTHR18968:SF13">
    <property type="entry name" value="ACETOLACTATE SYNTHASE CATALYTIC SUBUNIT, MITOCHONDRIAL"/>
    <property type="match status" value="1"/>
</dbReference>
<dbReference type="CDD" id="cd02015">
    <property type="entry name" value="TPP_AHAS"/>
    <property type="match status" value="1"/>
</dbReference>
<dbReference type="Pfam" id="PF02775">
    <property type="entry name" value="TPP_enzyme_C"/>
    <property type="match status" value="1"/>
</dbReference>
<dbReference type="NCBIfam" id="NF008864">
    <property type="entry name" value="PRK11895.1"/>
    <property type="match status" value="1"/>
</dbReference>
<dbReference type="Pfam" id="PF22629">
    <property type="entry name" value="ACT_AHAS_ss"/>
    <property type="match status" value="1"/>
</dbReference>
<dbReference type="AlphaFoldDB" id="A0A447RZN0"/>
<comment type="catalytic activity">
    <reaction evidence="11">
        <text>2 pyruvate + H(+) = (2S)-2-acetolactate + CO2</text>
        <dbReference type="Rhea" id="RHEA:25249"/>
        <dbReference type="ChEBI" id="CHEBI:15361"/>
        <dbReference type="ChEBI" id="CHEBI:15378"/>
        <dbReference type="ChEBI" id="CHEBI:16526"/>
        <dbReference type="ChEBI" id="CHEBI:58476"/>
        <dbReference type="EC" id="2.2.1.6"/>
    </reaction>
</comment>
<reference evidence="13 14" key="1">
    <citation type="submission" date="2018-12" db="EMBL/GenBank/DDBJ databases">
        <authorList>
            <consortium name="Pathogen Informatics"/>
        </authorList>
    </citation>
    <scope>NUCLEOTIDE SEQUENCE [LARGE SCALE GENOMIC DNA]</scope>
    <source>
        <strain evidence="13 14">NCTC13635</strain>
    </source>
</reference>
<comment type="pathway">
    <text evidence="2">Amino-acid biosynthesis; L-isoleucine biosynthesis; L-isoleucine from 2-oxobutanoate: step 1/4.</text>
</comment>
<dbReference type="InterPro" id="IPR029061">
    <property type="entry name" value="THDP-binding"/>
</dbReference>
<dbReference type="UniPathway" id="UPA00049">
    <property type="reaction ID" value="UER00059"/>
</dbReference>
<dbReference type="InterPro" id="IPR011766">
    <property type="entry name" value="TPP_enzyme_TPP-bd"/>
</dbReference>
<dbReference type="InterPro" id="IPR054480">
    <property type="entry name" value="AHAS_small-like_ACT"/>
</dbReference>
<dbReference type="GO" id="GO:0009097">
    <property type="term" value="P:isoleucine biosynthetic process"/>
    <property type="evidence" value="ECO:0007669"/>
    <property type="project" value="UniProtKB-UniPathway"/>
</dbReference>
<dbReference type="InterPro" id="IPR000399">
    <property type="entry name" value="TPP-bd_CS"/>
</dbReference>
<dbReference type="InterPro" id="IPR002912">
    <property type="entry name" value="ACT_dom"/>
</dbReference>
<evidence type="ECO:0000256" key="11">
    <source>
        <dbReference type="ARBA" id="ARBA00048670"/>
    </source>
</evidence>
<comment type="subunit">
    <text evidence="6">Dimer of large and small chains.</text>
</comment>
<keyword evidence="13" id="KW-0808">Transferase</keyword>
<comment type="pathway">
    <text evidence="3">Amino-acid biosynthesis; L-valine biosynthesis; L-valine from pyruvate: step 1/4.</text>
</comment>
<dbReference type="PROSITE" id="PS00187">
    <property type="entry name" value="TPP_ENZYMES"/>
    <property type="match status" value="1"/>
</dbReference>
<dbReference type="InterPro" id="IPR027271">
    <property type="entry name" value="Acetolactate_synth/TF_NikR_C"/>
</dbReference>
<dbReference type="GO" id="GO:0000287">
    <property type="term" value="F:magnesium ion binding"/>
    <property type="evidence" value="ECO:0007669"/>
    <property type="project" value="InterPro"/>
</dbReference>
<dbReference type="InterPro" id="IPR045865">
    <property type="entry name" value="ACT-like_dom_sf"/>
</dbReference>
<keyword evidence="9" id="KW-0786">Thiamine pyrophosphate</keyword>